<comment type="caution">
    <text evidence="7">The sequence shown here is derived from an EMBL/GenBank/DDBJ whole genome shotgun (WGS) entry which is preliminary data.</text>
</comment>
<dbReference type="PANTHER" id="PTHR43471">
    <property type="entry name" value="ABC TRANSPORTER PERMEASE"/>
    <property type="match status" value="1"/>
</dbReference>
<evidence type="ECO:0000256" key="1">
    <source>
        <dbReference type="ARBA" id="ARBA00004141"/>
    </source>
</evidence>
<keyword evidence="4 5" id="KW-0472">Membrane</keyword>
<feature type="domain" description="ABC-2 type transporter transmembrane" evidence="6">
    <location>
        <begin position="427"/>
        <end position="814"/>
    </location>
</feature>
<keyword evidence="2 5" id="KW-0812">Transmembrane</keyword>
<feature type="transmembrane region" description="Helical" evidence="5">
    <location>
        <begin position="647"/>
        <end position="671"/>
    </location>
</feature>
<dbReference type="AlphaFoldDB" id="A0AAW9MRZ4"/>
<sequence>MFKFEFKKVIKLKYPIIIILILAFTLSLNELSIINKWHLIDNKNVKNVYERSSYLSYLVDNIYSLNLSEEDKKALERIELAEGLNFLDGTYNKADEAKDEEEKLLIFREATFEYANRQKEIIDKFGIEVPEEMQKDMDWNDFEEEIIRKNNTFLFDSPSSLYAINPFRVLIESSNSLFSIIPILAIVIISISMVGEEKLNGSLFFSKFQPIRTRDVVLSKLLVGLVLAILYSIFAIAFSLILSRKAGYPWLNGHLEVYRIFTEDGSFKYYLAYELLIRIVLYFLMMFMFFESLALLISTKVKNHFSEIFVISTILLILYVLTNSFESFRLAFNPVYSLNIKNNILGYIEYSKSKNYLEEIYIVNNGYIQYYVYLILSIVFLFLSEKNWWTVREGQKRKGKSAESHFGFEAEKLTKAPSFKIMIFASISIFIVIFSVLIAKDIKMDDYNSNGRLAFDIKNFRDNVVENAENAAIFTGDEIPASEKAKVEKVEKLYQEALKAYDYYKEGNGNDYYGLKVTELENVDRSGHMSIDNYVANTASYTESSELYKYLSENDIKPLTLSYTIFISAYQEMAKEASSFRDDNIYSHSSLYLPRRLERTYPLDLIIIGIISMMALGGYSFDKEDGNQIEFLYTEPVDRRKYHTRKVLSSFLVGLLGLGIIFVLLLILGLISEGIGDMRFPVVEYIKEIDPEKIMLEQNSYFKLTPIWKYNLRLIISYIFQIGFISSLGALVSIFIKEKLKVVAVSLGIIGGLAYLQSLVKSSIKIISPFSYIKASKMANGSTIIGSGIKTNNIYLSLIILFIWTIILLLIGLYIVKKKEVK</sequence>
<keyword evidence="3 5" id="KW-1133">Transmembrane helix</keyword>
<feature type="transmembrane region" description="Helical" evidence="5">
    <location>
        <begin position="742"/>
        <end position="760"/>
    </location>
</feature>
<dbReference type="RefSeq" id="WP_324618777.1">
    <property type="nucleotide sequence ID" value="NZ_JAYKOT010000001.1"/>
</dbReference>
<feature type="transmembrane region" description="Helical" evidence="5">
    <location>
        <begin position="12"/>
        <end position="34"/>
    </location>
</feature>
<dbReference type="InterPro" id="IPR013525">
    <property type="entry name" value="ABC2_TM"/>
</dbReference>
<feature type="transmembrane region" description="Helical" evidence="5">
    <location>
        <begin position="216"/>
        <end position="242"/>
    </location>
</feature>
<evidence type="ECO:0000256" key="3">
    <source>
        <dbReference type="ARBA" id="ARBA00022989"/>
    </source>
</evidence>
<organism evidence="7 8">
    <name type="scientific">Citroniella saccharovorans</name>
    <dbReference type="NCBI Taxonomy" id="2053367"/>
    <lineage>
        <taxon>Bacteria</taxon>
        <taxon>Bacillati</taxon>
        <taxon>Bacillota</taxon>
        <taxon>Tissierellia</taxon>
        <taxon>Tissierellales</taxon>
        <taxon>Peptoniphilaceae</taxon>
        <taxon>Citroniella</taxon>
    </lineage>
</organism>
<dbReference type="GO" id="GO:0005886">
    <property type="term" value="C:plasma membrane"/>
    <property type="evidence" value="ECO:0007669"/>
    <property type="project" value="UniProtKB-SubCell"/>
</dbReference>
<evidence type="ECO:0000256" key="5">
    <source>
        <dbReference type="SAM" id="Phobius"/>
    </source>
</evidence>
<dbReference type="Proteomes" id="UP001357733">
    <property type="component" value="Unassembled WGS sequence"/>
</dbReference>
<comment type="subcellular location">
    <subcellularLocation>
        <location evidence="1">Membrane</location>
        <topology evidence="1">Multi-pass membrane protein</topology>
    </subcellularLocation>
</comment>
<keyword evidence="8" id="KW-1185">Reference proteome</keyword>
<protein>
    <submittedName>
        <fullName evidence="7">ABC transporter permease subunit</fullName>
    </submittedName>
</protein>
<dbReference type="Pfam" id="PF12698">
    <property type="entry name" value="ABC2_membrane_3"/>
    <property type="match status" value="1"/>
</dbReference>
<evidence type="ECO:0000259" key="6">
    <source>
        <dbReference type="Pfam" id="PF12698"/>
    </source>
</evidence>
<feature type="transmembrane region" description="Helical" evidence="5">
    <location>
        <begin position="370"/>
        <end position="389"/>
    </location>
</feature>
<evidence type="ECO:0000256" key="4">
    <source>
        <dbReference type="ARBA" id="ARBA00023136"/>
    </source>
</evidence>
<feature type="transmembrane region" description="Helical" evidence="5">
    <location>
        <begin position="176"/>
        <end position="195"/>
    </location>
</feature>
<gene>
    <name evidence="7" type="ORF">VLK81_01700</name>
</gene>
<dbReference type="EMBL" id="JAYKOT010000001">
    <property type="protein sequence ID" value="MEB3428746.1"/>
    <property type="molecule type" value="Genomic_DNA"/>
</dbReference>
<accession>A0AAW9MRZ4</accession>
<feature type="transmembrane region" description="Helical" evidence="5">
    <location>
        <begin position="715"/>
        <end position="735"/>
    </location>
</feature>
<feature type="transmembrane region" description="Helical" evidence="5">
    <location>
        <begin position="794"/>
        <end position="816"/>
    </location>
</feature>
<evidence type="ECO:0000313" key="8">
    <source>
        <dbReference type="Proteomes" id="UP001357733"/>
    </source>
</evidence>
<evidence type="ECO:0000313" key="7">
    <source>
        <dbReference type="EMBL" id="MEB3428746.1"/>
    </source>
</evidence>
<proteinExistence type="predicted"/>
<reference evidence="7 8" key="1">
    <citation type="submission" date="2024-01" db="EMBL/GenBank/DDBJ databases">
        <title>Complete genome sequence of Citroniella saccharovorans strain M6.X9, isolated from human fecal sample.</title>
        <authorList>
            <person name="Cheng G."/>
            <person name="Westerholm M."/>
            <person name="Schnurer A."/>
        </authorList>
    </citation>
    <scope>NUCLEOTIDE SEQUENCE [LARGE SCALE GENOMIC DNA]</scope>
    <source>
        <strain evidence="7 8">DSM 29873</strain>
    </source>
</reference>
<dbReference type="Pfam" id="PF12679">
    <property type="entry name" value="ABC2_membrane_2"/>
    <property type="match status" value="1"/>
</dbReference>
<name>A0AAW9MRZ4_9FIRM</name>
<dbReference type="GO" id="GO:0140359">
    <property type="term" value="F:ABC-type transporter activity"/>
    <property type="evidence" value="ECO:0007669"/>
    <property type="project" value="InterPro"/>
</dbReference>
<feature type="transmembrane region" description="Helical" evidence="5">
    <location>
        <begin position="275"/>
        <end position="296"/>
    </location>
</feature>
<evidence type="ECO:0000256" key="2">
    <source>
        <dbReference type="ARBA" id="ARBA00022692"/>
    </source>
</evidence>
<feature type="transmembrane region" description="Helical" evidence="5">
    <location>
        <begin position="421"/>
        <end position="439"/>
    </location>
</feature>
<feature type="transmembrane region" description="Helical" evidence="5">
    <location>
        <begin position="308"/>
        <end position="325"/>
    </location>
</feature>